<dbReference type="InterPro" id="IPR004101">
    <property type="entry name" value="Mur_ligase_C"/>
</dbReference>
<dbReference type="InterPro" id="IPR005762">
    <property type="entry name" value="MurD"/>
</dbReference>
<dbReference type="InterPro" id="IPR013221">
    <property type="entry name" value="Mur_ligase_cen"/>
</dbReference>
<comment type="similarity">
    <text evidence="4 17">Belongs to the MurCDEF family.</text>
</comment>
<dbReference type="EC" id="6.3.2.9" evidence="5 17"/>
<evidence type="ECO:0000256" key="8">
    <source>
        <dbReference type="ARBA" id="ARBA00022598"/>
    </source>
</evidence>
<comment type="catalytic activity">
    <reaction evidence="16 17 18">
        <text>UDP-N-acetyl-alpha-D-muramoyl-L-alanine + D-glutamate + ATP = UDP-N-acetyl-alpha-D-muramoyl-L-alanyl-D-glutamate + ADP + phosphate + H(+)</text>
        <dbReference type="Rhea" id="RHEA:16429"/>
        <dbReference type="ChEBI" id="CHEBI:15378"/>
        <dbReference type="ChEBI" id="CHEBI:29986"/>
        <dbReference type="ChEBI" id="CHEBI:30616"/>
        <dbReference type="ChEBI" id="CHEBI:43474"/>
        <dbReference type="ChEBI" id="CHEBI:83898"/>
        <dbReference type="ChEBI" id="CHEBI:83900"/>
        <dbReference type="ChEBI" id="CHEBI:456216"/>
        <dbReference type="EC" id="6.3.2.9"/>
    </reaction>
</comment>
<evidence type="ECO:0000313" key="21">
    <source>
        <dbReference type="EMBL" id="MFC4617256.1"/>
    </source>
</evidence>
<dbReference type="InterPro" id="IPR036615">
    <property type="entry name" value="Mur_ligase_C_dom_sf"/>
</dbReference>
<evidence type="ECO:0000256" key="5">
    <source>
        <dbReference type="ARBA" id="ARBA00012212"/>
    </source>
</evidence>
<comment type="caution">
    <text evidence="21">The sequence shown here is derived from an EMBL/GenBank/DDBJ whole genome shotgun (WGS) entry which is preliminary data.</text>
</comment>
<feature type="domain" description="Mur ligase C-terminal" evidence="19">
    <location>
        <begin position="313"/>
        <end position="426"/>
    </location>
</feature>
<dbReference type="Gene3D" id="3.90.190.20">
    <property type="entry name" value="Mur ligase, C-terminal domain"/>
    <property type="match status" value="1"/>
</dbReference>
<evidence type="ECO:0000256" key="18">
    <source>
        <dbReference type="RuleBase" id="RU003664"/>
    </source>
</evidence>
<evidence type="ECO:0000256" key="4">
    <source>
        <dbReference type="ARBA" id="ARBA00010416"/>
    </source>
</evidence>
<name>A0ABV9GJ34_9BACL</name>
<evidence type="ECO:0000259" key="19">
    <source>
        <dbReference type="Pfam" id="PF02875"/>
    </source>
</evidence>
<keyword evidence="13 17" id="KW-0961">Cell wall biogenesis/degradation</keyword>
<evidence type="ECO:0000256" key="14">
    <source>
        <dbReference type="ARBA" id="ARBA00030398"/>
    </source>
</evidence>
<protein>
    <recommendedName>
        <fullName evidence="6 17">UDP-N-acetylmuramoylalanine--D-glutamate ligase</fullName>
        <ecNumber evidence="5 17">6.3.2.9</ecNumber>
    </recommendedName>
    <alternativeName>
        <fullName evidence="15 17">D-glutamic acid-adding enzyme</fullName>
    </alternativeName>
    <alternativeName>
        <fullName evidence="14 17">UDP-N-acetylmuramoyl-L-alanyl-D-glutamate synthetase</fullName>
    </alternativeName>
</protein>
<evidence type="ECO:0000256" key="13">
    <source>
        <dbReference type="ARBA" id="ARBA00023316"/>
    </source>
</evidence>
<evidence type="ECO:0000256" key="12">
    <source>
        <dbReference type="ARBA" id="ARBA00022984"/>
    </source>
</evidence>
<dbReference type="Pfam" id="PF08245">
    <property type="entry name" value="Mur_ligase_M"/>
    <property type="match status" value="1"/>
</dbReference>
<feature type="domain" description="Mur ligase central" evidence="20">
    <location>
        <begin position="117"/>
        <end position="291"/>
    </location>
</feature>
<dbReference type="SUPFAM" id="SSF53623">
    <property type="entry name" value="MurD-like peptide ligases, catalytic domain"/>
    <property type="match status" value="1"/>
</dbReference>
<evidence type="ECO:0000259" key="20">
    <source>
        <dbReference type="Pfam" id="PF08245"/>
    </source>
</evidence>
<dbReference type="Pfam" id="PF02875">
    <property type="entry name" value="Mur_ligase_C"/>
    <property type="match status" value="1"/>
</dbReference>
<sequence>MKAIDTYQNKNVLVLGMARSGYAAAKLLTRLGARVTVNDRAKLDGDDRVQEFKRMGIRVIDGGHPLELVDEHVDIIIKNPVIPYHNPLIVKAEQLNIPIITEVELAGQVSEADFVGITGSNGKTTTTTLAGLMLQESALMPITAGNIGTPLCDVVLEASSRHVIVAELSSFQLMGIRSFRPKVACILNLFNAHLDFHGSLEAYGKAKAMITKNQGPEDVLVYNADDPRVVQLIQGSQAKKISFSMKAQGLGAFLKGDTLYYLDEAVLRRDELAMPNVDHNVANALAAIAIAKSFGVKSDAIRGVLQTFTGVPHRLQYVTTIAGRAFYNDSKATNILATTKALSAFHQPVILLAGGLDRGNDFSELVPALKGVKAVIAFGETKDKLAETARAAGVKTVRTVDNVQEAVPVAYGISNDGDVILLSPACASWDQFRTFEERGDMFIKTVHTL</sequence>
<gene>
    <name evidence="17 21" type="primary">murD</name>
    <name evidence="21" type="ORF">ACFO4N_00775</name>
</gene>
<organism evidence="21 22">
    <name type="scientific">Camelliibacillus cellulosilyticus</name>
    <dbReference type="NCBI Taxonomy" id="2174486"/>
    <lineage>
        <taxon>Bacteria</taxon>
        <taxon>Bacillati</taxon>
        <taxon>Bacillota</taxon>
        <taxon>Bacilli</taxon>
        <taxon>Bacillales</taxon>
        <taxon>Sporolactobacillaceae</taxon>
        <taxon>Camelliibacillus</taxon>
    </lineage>
</organism>
<dbReference type="Gene3D" id="3.40.50.720">
    <property type="entry name" value="NAD(P)-binding Rossmann-like Domain"/>
    <property type="match status" value="1"/>
</dbReference>
<comment type="function">
    <text evidence="1 17 18">Cell wall formation. Catalyzes the addition of glutamate to the nucleotide precursor UDP-N-acetylmuramoyl-L-alanine (UMA).</text>
</comment>
<evidence type="ECO:0000256" key="7">
    <source>
        <dbReference type="ARBA" id="ARBA00022490"/>
    </source>
</evidence>
<dbReference type="Proteomes" id="UP001596022">
    <property type="component" value="Unassembled WGS sequence"/>
</dbReference>
<keyword evidence="12 17" id="KW-0573">Peptidoglycan synthesis</keyword>
<dbReference type="GO" id="GO:0008764">
    <property type="term" value="F:UDP-N-acetylmuramoylalanine-D-glutamate ligase activity"/>
    <property type="evidence" value="ECO:0007669"/>
    <property type="project" value="UniProtKB-EC"/>
</dbReference>
<dbReference type="PANTHER" id="PTHR43692:SF1">
    <property type="entry name" value="UDP-N-ACETYLMURAMOYLALANINE--D-GLUTAMATE LIGASE"/>
    <property type="match status" value="1"/>
</dbReference>
<evidence type="ECO:0000256" key="2">
    <source>
        <dbReference type="ARBA" id="ARBA00004496"/>
    </source>
</evidence>
<dbReference type="SUPFAM" id="SSF53244">
    <property type="entry name" value="MurD-like peptide ligases, peptide-binding domain"/>
    <property type="match status" value="1"/>
</dbReference>
<dbReference type="NCBIfam" id="TIGR01087">
    <property type="entry name" value="murD"/>
    <property type="match status" value="1"/>
</dbReference>
<evidence type="ECO:0000256" key="17">
    <source>
        <dbReference type="HAMAP-Rule" id="MF_00639"/>
    </source>
</evidence>
<keyword evidence="9 17" id="KW-0547">Nucleotide-binding</keyword>
<evidence type="ECO:0000256" key="3">
    <source>
        <dbReference type="ARBA" id="ARBA00004752"/>
    </source>
</evidence>
<feature type="binding site" evidence="17">
    <location>
        <begin position="119"/>
        <end position="125"/>
    </location>
    <ligand>
        <name>ATP</name>
        <dbReference type="ChEBI" id="CHEBI:30616"/>
    </ligand>
</feature>
<evidence type="ECO:0000256" key="15">
    <source>
        <dbReference type="ARBA" id="ARBA00032324"/>
    </source>
</evidence>
<dbReference type="InterPro" id="IPR036565">
    <property type="entry name" value="Mur-like_cat_sf"/>
</dbReference>
<dbReference type="SUPFAM" id="SSF51984">
    <property type="entry name" value="MurCD N-terminal domain"/>
    <property type="match status" value="1"/>
</dbReference>
<dbReference type="HAMAP" id="MF_00639">
    <property type="entry name" value="MurD"/>
    <property type="match status" value="1"/>
</dbReference>
<keyword evidence="11 17" id="KW-0133">Cell shape</keyword>
<evidence type="ECO:0000256" key="1">
    <source>
        <dbReference type="ARBA" id="ARBA00002734"/>
    </source>
</evidence>
<accession>A0ABV9GJ34</accession>
<evidence type="ECO:0000256" key="6">
    <source>
        <dbReference type="ARBA" id="ARBA00015655"/>
    </source>
</evidence>
<evidence type="ECO:0000256" key="16">
    <source>
        <dbReference type="ARBA" id="ARBA00047632"/>
    </source>
</evidence>
<keyword evidence="8 17" id="KW-0436">Ligase</keyword>
<evidence type="ECO:0000313" key="22">
    <source>
        <dbReference type="Proteomes" id="UP001596022"/>
    </source>
</evidence>
<evidence type="ECO:0000256" key="9">
    <source>
        <dbReference type="ARBA" id="ARBA00022741"/>
    </source>
</evidence>
<comment type="subcellular location">
    <subcellularLocation>
        <location evidence="2 17 18">Cytoplasm</location>
    </subcellularLocation>
</comment>
<comment type="pathway">
    <text evidence="3 17 18">Cell wall biogenesis; peptidoglycan biosynthesis.</text>
</comment>
<dbReference type="EMBL" id="JBHSFW010000001">
    <property type="protein sequence ID" value="MFC4617256.1"/>
    <property type="molecule type" value="Genomic_DNA"/>
</dbReference>
<keyword evidence="10 17" id="KW-0067">ATP-binding</keyword>
<reference evidence="22" key="1">
    <citation type="journal article" date="2019" name="Int. J. Syst. Evol. Microbiol.">
        <title>The Global Catalogue of Microorganisms (GCM) 10K type strain sequencing project: providing services to taxonomists for standard genome sequencing and annotation.</title>
        <authorList>
            <consortium name="The Broad Institute Genomics Platform"/>
            <consortium name="The Broad Institute Genome Sequencing Center for Infectious Disease"/>
            <person name="Wu L."/>
            <person name="Ma J."/>
        </authorList>
    </citation>
    <scope>NUCLEOTIDE SEQUENCE [LARGE SCALE GENOMIC DNA]</scope>
    <source>
        <strain evidence="22">CGMCC 1.16306</strain>
    </source>
</reference>
<evidence type="ECO:0000256" key="10">
    <source>
        <dbReference type="ARBA" id="ARBA00022840"/>
    </source>
</evidence>
<keyword evidence="17 18" id="KW-0132">Cell division</keyword>
<dbReference type="Gene3D" id="3.40.1190.10">
    <property type="entry name" value="Mur-like, catalytic domain"/>
    <property type="match status" value="1"/>
</dbReference>
<dbReference type="RefSeq" id="WP_376844311.1">
    <property type="nucleotide sequence ID" value="NZ_JBHSFW010000001.1"/>
</dbReference>
<keyword evidence="22" id="KW-1185">Reference proteome</keyword>
<dbReference type="PANTHER" id="PTHR43692">
    <property type="entry name" value="UDP-N-ACETYLMURAMOYLALANINE--D-GLUTAMATE LIGASE"/>
    <property type="match status" value="1"/>
</dbReference>
<keyword evidence="17 18" id="KW-0131">Cell cycle</keyword>
<evidence type="ECO:0000256" key="11">
    <source>
        <dbReference type="ARBA" id="ARBA00022960"/>
    </source>
</evidence>
<keyword evidence="7 17" id="KW-0963">Cytoplasm</keyword>
<proteinExistence type="inferred from homology"/>